<evidence type="ECO:0000313" key="3">
    <source>
        <dbReference type="EMBL" id="TDW96937.1"/>
    </source>
</evidence>
<accession>A0A4R8DHE9</accession>
<feature type="domain" description="YARHG" evidence="2">
    <location>
        <begin position="241"/>
        <end position="319"/>
    </location>
</feature>
<feature type="signal peptide" evidence="1">
    <location>
        <begin position="1"/>
        <end position="21"/>
    </location>
</feature>
<dbReference type="Proteomes" id="UP000294498">
    <property type="component" value="Unassembled WGS sequence"/>
</dbReference>
<gene>
    <name evidence="3" type="ORF">EDB95_4773</name>
</gene>
<comment type="caution">
    <text evidence="3">The sequence shown here is derived from an EMBL/GenBank/DDBJ whole genome shotgun (WGS) entry which is preliminary data.</text>
</comment>
<dbReference type="Gene3D" id="1.20.58.1690">
    <property type="match status" value="1"/>
</dbReference>
<name>A0A4R8DHE9_9BACT</name>
<dbReference type="SMART" id="SM01324">
    <property type="entry name" value="YARHG"/>
    <property type="match status" value="1"/>
</dbReference>
<dbReference type="OrthoDB" id="353549at2"/>
<organism evidence="3 4">
    <name type="scientific">Dinghuibacter silviterrae</name>
    <dbReference type="NCBI Taxonomy" id="1539049"/>
    <lineage>
        <taxon>Bacteria</taxon>
        <taxon>Pseudomonadati</taxon>
        <taxon>Bacteroidota</taxon>
        <taxon>Chitinophagia</taxon>
        <taxon>Chitinophagales</taxon>
        <taxon>Chitinophagaceae</taxon>
        <taxon>Dinghuibacter</taxon>
    </lineage>
</organism>
<evidence type="ECO:0000256" key="1">
    <source>
        <dbReference type="SAM" id="SignalP"/>
    </source>
</evidence>
<dbReference type="InterPro" id="IPR038434">
    <property type="entry name" value="YARHG_sf"/>
</dbReference>
<dbReference type="Pfam" id="PF13308">
    <property type="entry name" value="YARHG"/>
    <property type="match status" value="1"/>
</dbReference>
<proteinExistence type="predicted"/>
<dbReference type="RefSeq" id="WP_133998270.1">
    <property type="nucleotide sequence ID" value="NZ_SODV01000002.1"/>
</dbReference>
<dbReference type="InterPro" id="IPR025582">
    <property type="entry name" value="YARHG_dom"/>
</dbReference>
<dbReference type="AlphaFoldDB" id="A0A4R8DHE9"/>
<protein>
    <submittedName>
        <fullName evidence="3">YARHG domain-containing protein</fullName>
    </submittedName>
</protein>
<sequence>MKWRPVAITLCFLPFYASSLAQNPMEGKWTNGDYIFLGGMVNDTALQYGGGNAHEGGYDFFAIRRADGKFYIAGKDSTRDDASLKPGLGDVGDQITFKNIAGLSVMIIRGKNGKLHDVLQRIPEDIGLSDLQAADQSRYGLSGSYVDKASGQKITFTPDAQNVLGSTMGTHYQFETHYDFLTSIFTFDNKKSFEYVKTPDGIDIYTTHQTSEDDDDSWVRGKRVLSLRKTEWFNLSGDASLPGRYSFASTCLLTSDILQHFSAAERRLIRNEIFARYGYRFKSEDLKAYFSAQPWYKPVSDDVSDRLTELERLNVEVLGPEGK</sequence>
<keyword evidence="4" id="KW-1185">Reference proteome</keyword>
<keyword evidence="1" id="KW-0732">Signal</keyword>
<evidence type="ECO:0000259" key="2">
    <source>
        <dbReference type="SMART" id="SM01324"/>
    </source>
</evidence>
<feature type="chain" id="PRO_5020819972" evidence="1">
    <location>
        <begin position="22"/>
        <end position="323"/>
    </location>
</feature>
<evidence type="ECO:0000313" key="4">
    <source>
        <dbReference type="Proteomes" id="UP000294498"/>
    </source>
</evidence>
<dbReference type="EMBL" id="SODV01000002">
    <property type="protein sequence ID" value="TDW96937.1"/>
    <property type="molecule type" value="Genomic_DNA"/>
</dbReference>
<reference evidence="3 4" key="1">
    <citation type="submission" date="2019-03" db="EMBL/GenBank/DDBJ databases">
        <title>Genomic Encyclopedia of Type Strains, Phase IV (KMG-IV): sequencing the most valuable type-strain genomes for metagenomic binning, comparative biology and taxonomic classification.</title>
        <authorList>
            <person name="Goeker M."/>
        </authorList>
    </citation>
    <scope>NUCLEOTIDE SEQUENCE [LARGE SCALE GENOMIC DNA]</scope>
    <source>
        <strain evidence="3 4">DSM 100059</strain>
    </source>
</reference>